<dbReference type="RefSeq" id="WP_183199515.1">
    <property type="nucleotide sequence ID" value="NZ_JACIEK010000003.1"/>
</dbReference>
<name>A0A7W6H3E7_9HYPH</name>
<dbReference type="EMBL" id="JACIEK010000003">
    <property type="protein sequence ID" value="MBB3997981.1"/>
    <property type="molecule type" value="Genomic_DNA"/>
</dbReference>
<comment type="caution">
    <text evidence="1">The sequence shown here is derived from an EMBL/GenBank/DDBJ whole genome shotgun (WGS) entry which is preliminary data.</text>
</comment>
<proteinExistence type="predicted"/>
<sequence>MSVAIASLDEAIAALFCLDLCLKNRSGRTAEWRAGDGAPFPLARSSQQSCKSE</sequence>
<keyword evidence="2" id="KW-1185">Reference proteome</keyword>
<reference evidence="1 2" key="1">
    <citation type="submission" date="2020-08" db="EMBL/GenBank/DDBJ databases">
        <title>Genomic Encyclopedia of Type Strains, Phase IV (KMG-IV): sequencing the most valuable type-strain genomes for metagenomic binning, comparative biology and taxonomic classification.</title>
        <authorList>
            <person name="Goeker M."/>
        </authorList>
    </citation>
    <scope>NUCLEOTIDE SEQUENCE [LARGE SCALE GENOMIC DNA]</scope>
    <source>
        <strain evidence="1 2">DSM 102238</strain>
    </source>
</reference>
<evidence type="ECO:0000313" key="1">
    <source>
        <dbReference type="EMBL" id="MBB3997981.1"/>
    </source>
</evidence>
<accession>A0A7W6H3E7</accession>
<organism evidence="1 2">
    <name type="scientific">Aureimonas pseudogalii</name>
    <dbReference type="NCBI Taxonomy" id="1744844"/>
    <lineage>
        <taxon>Bacteria</taxon>
        <taxon>Pseudomonadati</taxon>
        <taxon>Pseudomonadota</taxon>
        <taxon>Alphaproteobacteria</taxon>
        <taxon>Hyphomicrobiales</taxon>
        <taxon>Aurantimonadaceae</taxon>
        <taxon>Aureimonas</taxon>
    </lineage>
</organism>
<dbReference type="Proteomes" id="UP000542776">
    <property type="component" value="Unassembled WGS sequence"/>
</dbReference>
<protein>
    <submittedName>
        <fullName evidence="1">Uncharacterized protein</fullName>
    </submittedName>
</protein>
<gene>
    <name evidence="1" type="ORF">GGR04_001819</name>
</gene>
<evidence type="ECO:0000313" key="2">
    <source>
        <dbReference type="Proteomes" id="UP000542776"/>
    </source>
</evidence>
<dbReference type="AlphaFoldDB" id="A0A7W6H3E7"/>